<evidence type="ECO:0000313" key="2">
    <source>
        <dbReference type="Proteomes" id="UP001177021"/>
    </source>
</evidence>
<organism evidence="1 2">
    <name type="scientific">Trifolium pratense</name>
    <name type="common">Red clover</name>
    <dbReference type="NCBI Taxonomy" id="57577"/>
    <lineage>
        <taxon>Eukaryota</taxon>
        <taxon>Viridiplantae</taxon>
        <taxon>Streptophyta</taxon>
        <taxon>Embryophyta</taxon>
        <taxon>Tracheophyta</taxon>
        <taxon>Spermatophyta</taxon>
        <taxon>Magnoliopsida</taxon>
        <taxon>eudicotyledons</taxon>
        <taxon>Gunneridae</taxon>
        <taxon>Pentapetalae</taxon>
        <taxon>rosids</taxon>
        <taxon>fabids</taxon>
        <taxon>Fabales</taxon>
        <taxon>Fabaceae</taxon>
        <taxon>Papilionoideae</taxon>
        <taxon>50 kb inversion clade</taxon>
        <taxon>NPAAA clade</taxon>
        <taxon>Hologalegina</taxon>
        <taxon>IRL clade</taxon>
        <taxon>Trifolieae</taxon>
        <taxon>Trifolium</taxon>
    </lineage>
</organism>
<sequence length="126" mass="14232">MSFSQFNFFTPLPLTRNFFDDQPFESPGTQRFNENLENAYYPGDSIQPQQTQIPLDLSWGSAVPDEMLNSTWVVGEGSSWSQRLSNLLGVEETNPNEDNEEEQLYGRGHPRNAGPPPCGTGGRRRH</sequence>
<accession>A0ACB0IVI7</accession>
<dbReference type="Proteomes" id="UP001177021">
    <property type="component" value="Unassembled WGS sequence"/>
</dbReference>
<proteinExistence type="predicted"/>
<gene>
    <name evidence="1" type="ORF">MILVUS5_LOCUS7075</name>
</gene>
<protein>
    <submittedName>
        <fullName evidence="1">Uncharacterized protein</fullName>
    </submittedName>
</protein>
<name>A0ACB0IVI7_TRIPR</name>
<dbReference type="EMBL" id="CASHSV030000013">
    <property type="protein sequence ID" value="CAJ2636603.1"/>
    <property type="molecule type" value="Genomic_DNA"/>
</dbReference>
<reference evidence="1" key="1">
    <citation type="submission" date="2023-10" db="EMBL/GenBank/DDBJ databases">
        <authorList>
            <person name="Rodriguez Cubillos JULIANA M."/>
            <person name="De Vega J."/>
        </authorList>
    </citation>
    <scope>NUCLEOTIDE SEQUENCE</scope>
</reference>
<comment type="caution">
    <text evidence="1">The sequence shown here is derived from an EMBL/GenBank/DDBJ whole genome shotgun (WGS) entry which is preliminary data.</text>
</comment>
<keyword evidence="2" id="KW-1185">Reference proteome</keyword>
<evidence type="ECO:0000313" key="1">
    <source>
        <dbReference type="EMBL" id="CAJ2636603.1"/>
    </source>
</evidence>